<dbReference type="PROSITE" id="PS51083">
    <property type="entry name" value="ZF_HIT"/>
    <property type="match status" value="1"/>
</dbReference>
<keyword evidence="8" id="KW-0862">Zinc</keyword>
<dbReference type="InterPro" id="IPR051639">
    <property type="entry name" value="BCD1"/>
</dbReference>
<feature type="region of interest" description="Disordered" evidence="12">
    <location>
        <begin position="50"/>
        <end position="80"/>
    </location>
</feature>
<dbReference type="GO" id="GO:0000492">
    <property type="term" value="P:box C/D snoRNP assembly"/>
    <property type="evidence" value="ECO:0007669"/>
    <property type="project" value="TreeGrafter"/>
</dbReference>
<dbReference type="GO" id="GO:0000463">
    <property type="term" value="P:maturation of LSU-rRNA from tricistronic rRNA transcript (SSU-rRNA, 5.8S rRNA, LSU-rRNA)"/>
    <property type="evidence" value="ECO:0007669"/>
    <property type="project" value="TreeGrafter"/>
</dbReference>
<keyword evidence="4" id="KW-0963">Cytoplasm</keyword>
<evidence type="ECO:0000256" key="10">
    <source>
        <dbReference type="ARBA" id="ARBA00046946"/>
    </source>
</evidence>
<evidence type="ECO:0000256" key="9">
    <source>
        <dbReference type="ARBA" id="ARBA00023242"/>
    </source>
</evidence>
<dbReference type="InParanoid" id="A0A6P8H8Z1"/>
<evidence type="ECO:0000256" key="3">
    <source>
        <dbReference type="ARBA" id="ARBA00021568"/>
    </source>
</evidence>
<dbReference type="SUPFAM" id="SSF144232">
    <property type="entry name" value="HIT/MYND zinc finger-like"/>
    <property type="match status" value="1"/>
</dbReference>
<keyword evidence="7 11" id="KW-0863">Zinc-finger</keyword>
<dbReference type="GO" id="GO:0008270">
    <property type="term" value="F:zinc ion binding"/>
    <property type="evidence" value="ECO:0007669"/>
    <property type="project" value="UniProtKB-UniRule"/>
</dbReference>
<evidence type="ECO:0000256" key="6">
    <source>
        <dbReference type="ARBA" id="ARBA00022723"/>
    </source>
</evidence>
<comment type="subcellular location">
    <subcellularLocation>
        <location evidence="2">Cytoplasm</location>
    </subcellularLocation>
    <subcellularLocation>
        <location evidence="1">Nucleus</location>
    </subcellularLocation>
</comment>
<dbReference type="AlphaFoldDB" id="A0A6P8H8Z1"/>
<evidence type="ECO:0000256" key="12">
    <source>
        <dbReference type="SAM" id="MobiDB-lite"/>
    </source>
</evidence>
<evidence type="ECO:0000256" key="1">
    <source>
        <dbReference type="ARBA" id="ARBA00004123"/>
    </source>
</evidence>
<keyword evidence="14" id="KW-1185">Reference proteome</keyword>
<dbReference type="GO" id="GO:0005737">
    <property type="term" value="C:cytoplasm"/>
    <property type="evidence" value="ECO:0007669"/>
    <property type="project" value="UniProtKB-SubCell"/>
</dbReference>
<organism evidence="14 15">
    <name type="scientific">Actinia tenebrosa</name>
    <name type="common">Australian red waratah sea anemone</name>
    <dbReference type="NCBI Taxonomy" id="6105"/>
    <lineage>
        <taxon>Eukaryota</taxon>
        <taxon>Metazoa</taxon>
        <taxon>Cnidaria</taxon>
        <taxon>Anthozoa</taxon>
        <taxon>Hexacorallia</taxon>
        <taxon>Actiniaria</taxon>
        <taxon>Actiniidae</taxon>
        <taxon>Actinia</taxon>
    </lineage>
</organism>
<dbReference type="GO" id="GO:0070761">
    <property type="term" value="C:pre-snoRNP complex"/>
    <property type="evidence" value="ECO:0007669"/>
    <property type="project" value="TreeGrafter"/>
</dbReference>
<dbReference type="GO" id="GO:0048254">
    <property type="term" value="P:snoRNA localization"/>
    <property type="evidence" value="ECO:0007669"/>
    <property type="project" value="TreeGrafter"/>
</dbReference>
<keyword evidence="5" id="KW-0597">Phosphoprotein</keyword>
<evidence type="ECO:0000259" key="13">
    <source>
        <dbReference type="PROSITE" id="PS51083"/>
    </source>
</evidence>
<dbReference type="KEGG" id="aten:116290051"/>
<dbReference type="Proteomes" id="UP000515163">
    <property type="component" value="Unplaced"/>
</dbReference>
<comment type="subunit">
    <text evidence="10">Thyroid receptor interacting proteins (TRIPs) specifically interact with the ligand binding domain of the thyroid receptor (TR). Requires the presence of thyroid hormone for its interaction. Interacts with NUFIP1. Interacts (via HIT-type zinc finger) with the RUVBL1/RUVBL2 complex in the presence of ADP.</text>
</comment>
<evidence type="ECO:0000256" key="7">
    <source>
        <dbReference type="ARBA" id="ARBA00022771"/>
    </source>
</evidence>
<dbReference type="CDD" id="cd23024">
    <property type="entry name" value="zf-HIT_ZNHIT2-3"/>
    <property type="match status" value="1"/>
</dbReference>
<evidence type="ECO:0000256" key="11">
    <source>
        <dbReference type="PROSITE-ProRule" id="PRU00453"/>
    </source>
</evidence>
<accession>A0A6P8H8Z1</accession>
<dbReference type="Pfam" id="PF21373">
    <property type="entry name" value="ZNHIT3_C"/>
    <property type="match status" value="1"/>
</dbReference>
<dbReference type="Pfam" id="PF04438">
    <property type="entry name" value="zf-HIT"/>
    <property type="match status" value="1"/>
</dbReference>
<dbReference type="RefSeq" id="XP_031552889.1">
    <property type="nucleotide sequence ID" value="XM_031697029.1"/>
</dbReference>
<evidence type="ECO:0000313" key="14">
    <source>
        <dbReference type="Proteomes" id="UP000515163"/>
    </source>
</evidence>
<dbReference type="PANTHER" id="PTHR13483:SF11">
    <property type="entry name" value="ZINC FINGER HIT DOMAIN-CONTAINING PROTEIN 3"/>
    <property type="match status" value="1"/>
</dbReference>
<gene>
    <name evidence="15" type="primary">LOC116290051</name>
</gene>
<feature type="domain" description="HIT-type" evidence="13">
    <location>
        <begin position="10"/>
        <end position="44"/>
    </location>
</feature>
<sequence>MKSGESKRLCQICKESPFKYRCPSCYFLYCSLPCFKSHKAENICELETGKRKKESENVDTGQQEGQISNDENSEDEDRLSLSDLKKLEKCGVIESMLKNKDIRKMITNIDGAQDPEMVLRTSMKEPIFMEFADQCLSVVESKNENDG</sequence>
<reference evidence="15" key="1">
    <citation type="submission" date="2025-08" db="UniProtKB">
        <authorList>
            <consortium name="RefSeq"/>
        </authorList>
    </citation>
    <scope>IDENTIFICATION</scope>
    <source>
        <tissue evidence="15">Tentacle</tissue>
    </source>
</reference>
<keyword evidence="9" id="KW-0539">Nucleus</keyword>
<dbReference type="PANTHER" id="PTHR13483">
    <property type="entry name" value="BOX C_D SNORNA PROTEIN 1-RELATED"/>
    <property type="match status" value="1"/>
</dbReference>
<dbReference type="FunCoup" id="A0A6P8H8Z1">
    <property type="interactions" value="1632"/>
</dbReference>
<evidence type="ECO:0000256" key="8">
    <source>
        <dbReference type="ARBA" id="ARBA00022833"/>
    </source>
</evidence>
<protein>
    <recommendedName>
        <fullName evidence="3">Zinc finger HIT domain-containing protein 3</fullName>
    </recommendedName>
</protein>
<dbReference type="Gene3D" id="3.30.60.190">
    <property type="match status" value="1"/>
</dbReference>
<keyword evidence="6" id="KW-0479">Metal-binding</keyword>
<evidence type="ECO:0000256" key="5">
    <source>
        <dbReference type="ARBA" id="ARBA00022553"/>
    </source>
</evidence>
<dbReference type="OrthoDB" id="18412at2759"/>
<dbReference type="GeneID" id="116290051"/>
<feature type="compositionally biased region" description="Polar residues" evidence="12">
    <location>
        <begin position="58"/>
        <end position="70"/>
    </location>
</feature>
<dbReference type="InterPro" id="IPR007529">
    <property type="entry name" value="Znf_HIT"/>
</dbReference>
<evidence type="ECO:0000313" key="15">
    <source>
        <dbReference type="RefSeq" id="XP_031552889.1"/>
    </source>
</evidence>
<dbReference type="GO" id="GO:0005634">
    <property type="term" value="C:nucleus"/>
    <property type="evidence" value="ECO:0007669"/>
    <property type="project" value="UniProtKB-SubCell"/>
</dbReference>
<proteinExistence type="predicted"/>
<name>A0A6P8H8Z1_ACTTE</name>
<evidence type="ECO:0000256" key="2">
    <source>
        <dbReference type="ARBA" id="ARBA00004496"/>
    </source>
</evidence>
<evidence type="ECO:0000256" key="4">
    <source>
        <dbReference type="ARBA" id="ARBA00022490"/>
    </source>
</evidence>
<dbReference type="InterPro" id="IPR048371">
    <property type="entry name" value="ZNHIT3_C"/>
</dbReference>